<dbReference type="Gene3D" id="2.60.120.740">
    <property type="match status" value="1"/>
</dbReference>
<feature type="transmembrane region" description="Helical" evidence="1">
    <location>
        <begin position="42"/>
        <end position="61"/>
    </location>
</feature>
<name>A0A1J5TU36_9ZZZZ</name>
<evidence type="ECO:0000256" key="1">
    <source>
        <dbReference type="SAM" id="Phobius"/>
    </source>
</evidence>
<comment type="caution">
    <text evidence="2">The sequence shown here is derived from an EMBL/GenBank/DDBJ whole genome shotgun (WGS) entry which is preliminary data.</text>
</comment>
<proteinExistence type="predicted"/>
<dbReference type="AlphaFoldDB" id="A0A1J5TU36"/>
<organism evidence="2">
    <name type="scientific">mine drainage metagenome</name>
    <dbReference type="NCBI Taxonomy" id="410659"/>
    <lineage>
        <taxon>unclassified sequences</taxon>
        <taxon>metagenomes</taxon>
        <taxon>ecological metagenomes</taxon>
    </lineage>
</organism>
<accession>A0A1J5TU36</accession>
<dbReference type="CDD" id="cd22823">
    <property type="entry name" value="Gal_Rha_Lectin"/>
    <property type="match status" value="1"/>
</dbReference>
<feature type="transmembrane region" description="Helical" evidence="1">
    <location>
        <begin position="12"/>
        <end position="30"/>
    </location>
</feature>
<dbReference type="InterPro" id="IPR043159">
    <property type="entry name" value="Lectin_gal-bd_sf"/>
</dbReference>
<keyword evidence="1" id="KW-1133">Transmembrane helix</keyword>
<protein>
    <recommendedName>
        <fullName evidence="3">SUEL-type lectin domain-containing protein</fullName>
    </recommendedName>
</protein>
<keyword evidence="1" id="KW-0812">Transmembrane</keyword>
<evidence type="ECO:0008006" key="3">
    <source>
        <dbReference type="Google" id="ProtNLM"/>
    </source>
</evidence>
<keyword evidence="1" id="KW-0472">Membrane</keyword>
<gene>
    <name evidence="2" type="ORF">GALL_06680</name>
</gene>
<reference evidence="2" key="1">
    <citation type="submission" date="2016-10" db="EMBL/GenBank/DDBJ databases">
        <title>Sequence of Gallionella enrichment culture.</title>
        <authorList>
            <person name="Poehlein A."/>
            <person name="Muehling M."/>
            <person name="Daniel R."/>
        </authorList>
    </citation>
    <scope>NUCLEOTIDE SEQUENCE</scope>
</reference>
<evidence type="ECO:0000313" key="2">
    <source>
        <dbReference type="EMBL" id="OIR19784.1"/>
    </source>
</evidence>
<dbReference type="EMBL" id="MLJW01000001">
    <property type="protein sequence ID" value="OIR19784.1"/>
    <property type="molecule type" value="Genomic_DNA"/>
</dbReference>
<sequence length="188" mass="19541">MQDVILRLVDVPIARMFVLGGFIFLMVAVLGRIEGKIEPGNFGRIGAAILGGVLIAIGIVMQSNETHDVYTRVPQNMVASLPVQNVVAAVPASAPASAEIVAIKVVSGNYGRNCNARPGNATAQVAKACDGHASCDFTVDTAALDDPAPNCSKDFAAEWRCGNGNAVYSAALPSLTGKNDKLRLSCAN</sequence>